<dbReference type="EMBL" id="MCOG01000305">
    <property type="protein sequence ID" value="ORY20034.1"/>
    <property type="molecule type" value="Genomic_DNA"/>
</dbReference>
<organism evidence="2 3">
    <name type="scientific">Neocallimastix californiae</name>
    <dbReference type="NCBI Taxonomy" id="1754190"/>
    <lineage>
        <taxon>Eukaryota</taxon>
        <taxon>Fungi</taxon>
        <taxon>Fungi incertae sedis</taxon>
        <taxon>Chytridiomycota</taxon>
        <taxon>Chytridiomycota incertae sedis</taxon>
        <taxon>Neocallimastigomycetes</taxon>
        <taxon>Neocallimastigales</taxon>
        <taxon>Neocallimastigaceae</taxon>
        <taxon>Neocallimastix</taxon>
    </lineage>
</organism>
<keyword evidence="1" id="KW-0175">Coiled coil</keyword>
<dbReference type="STRING" id="1754190.A0A1Y2AC28"/>
<reference evidence="2 3" key="1">
    <citation type="submission" date="2016-08" db="EMBL/GenBank/DDBJ databases">
        <title>A Parts List for Fungal Cellulosomes Revealed by Comparative Genomics.</title>
        <authorList>
            <consortium name="DOE Joint Genome Institute"/>
            <person name="Haitjema C.H."/>
            <person name="Gilmore S.P."/>
            <person name="Henske J.K."/>
            <person name="Solomon K.V."/>
            <person name="De Groot R."/>
            <person name="Kuo A."/>
            <person name="Mondo S.J."/>
            <person name="Salamov A.A."/>
            <person name="Labutti K."/>
            <person name="Zhao Z."/>
            <person name="Chiniquy J."/>
            <person name="Barry K."/>
            <person name="Brewer H.M."/>
            <person name="Purvine S.O."/>
            <person name="Wright A.T."/>
            <person name="Boxma B."/>
            <person name="Van Alen T."/>
            <person name="Hackstein J.H."/>
            <person name="Baker S.E."/>
            <person name="Grigoriev I.V."/>
            <person name="O'Malley M.A."/>
        </authorList>
    </citation>
    <scope>NUCLEOTIDE SEQUENCE [LARGE SCALE GENOMIC DNA]</scope>
    <source>
        <strain evidence="2 3">G1</strain>
    </source>
</reference>
<name>A0A1Y2AC28_9FUNG</name>
<comment type="caution">
    <text evidence="2">The sequence shown here is derived from an EMBL/GenBank/DDBJ whole genome shotgun (WGS) entry which is preliminary data.</text>
</comment>
<sequence>MFKMLVKYSIEKGIKLIIDENDIAEMISEEYYLCELNNISEINSKFIELIYFCNNKNIIEVIFSVNSYFWKKFREFNENKGIENERKKYEVLEIENEIKKIELEEERKENEKIRKDLKLLRIELEEEKKEKKKIRKHLKLLRIEKEKKENKKLEKKNYKTLLTSVFKQKLINYGMDINKKNKGDTSLLNACKNRNIELAKYLLSDKKLF</sequence>
<dbReference type="InterPro" id="IPR036770">
    <property type="entry name" value="Ankyrin_rpt-contain_sf"/>
</dbReference>
<accession>A0A1Y2AC28</accession>
<feature type="coiled-coil region" evidence="1">
    <location>
        <begin position="82"/>
        <end position="156"/>
    </location>
</feature>
<dbReference type="SUPFAM" id="SSF48403">
    <property type="entry name" value="Ankyrin repeat"/>
    <property type="match status" value="1"/>
</dbReference>
<keyword evidence="3" id="KW-1185">Reference proteome</keyword>
<protein>
    <recommendedName>
        <fullName evidence="4">Ankyrin</fullName>
    </recommendedName>
</protein>
<dbReference type="Gene3D" id="1.25.40.20">
    <property type="entry name" value="Ankyrin repeat-containing domain"/>
    <property type="match status" value="1"/>
</dbReference>
<gene>
    <name evidence="2" type="ORF">LY90DRAFT_517129</name>
</gene>
<evidence type="ECO:0000256" key="1">
    <source>
        <dbReference type="SAM" id="Coils"/>
    </source>
</evidence>
<dbReference type="Pfam" id="PF13637">
    <property type="entry name" value="Ank_4"/>
    <property type="match status" value="1"/>
</dbReference>
<evidence type="ECO:0008006" key="4">
    <source>
        <dbReference type="Google" id="ProtNLM"/>
    </source>
</evidence>
<evidence type="ECO:0000313" key="3">
    <source>
        <dbReference type="Proteomes" id="UP000193920"/>
    </source>
</evidence>
<evidence type="ECO:0000313" key="2">
    <source>
        <dbReference type="EMBL" id="ORY20034.1"/>
    </source>
</evidence>
<dbReference type="AlphaFoldDB" id="A0A1Y2AC28"/>
<dbReference type="InterPro" id="IPR002110">
    <property type="entry name" value="Ankyrin_rpt"/>
</dbReference>
<proteinExistence type="predicted"/>
<dbReference type="Proteomes" id="UP000193920">
    <property type="component" value="Unassembled WGS sequence"/>
</dbReference>